<name>A0A0A9DTX6_ARUDO</name>
<dbReference type="AlphaFoldDB" id="A0A0A9DTX6"/>
<protein>
    <submittedName>
        <fullName evidence="1">Uncharacterized protein</fullName>
    </submittedName>
</protein>
<sequence>MCNKGKNLSTFSKLDSLANLRQQPSTLGSSGCILICFRTIKCLMADGHHSNWREGQRVSISGSRVKNPFCPGWLRI</sequence>
<reference evidence="1" key="2">
    <citation type="journal article" date="2015" name="Data Brief">
        <title>Shoot transcriptome of the giant reed, Arundo donax.</title>
        <authorList>
            <person name="Barrero R.A."/>
            <person name="Guerrero F.D."/>
            <person name="Moolhuijzen P."/>
            <person name="Goolsby J.A."/>
            <person name="Tidwell J."/>
            <person name="Bellgard S.E."/>
            <person name="Bellgard M.I."/>
        </authorList>
    </citation>
    <scope>NUCLEOTIDE SEQUENCE</scope>
    <source>
        <tissue evidence="1">Shoot tissue taken approximately 20 cm above the soil surface</tissue>
    </source>
</reference>
<evidence type="ECO:0000313" key="1">
    <source>
        <dbReference type="EMBL" id="JAD90118.1"/>
    </source>
</evidence>
<accession>A0A0A9DTX6</accession>
<dbReference type="PROSITE" id="PS51257">
    <property type="entry name" value="PROKAR_LIPOPROTEIN"/>
    <property type="match status" value="1"/>
</dbReference>
<reference evidence="1" key="1">
    <citation type="submission" date="2014-09" db="EMBL/GenBank/DDBJ databases">
        <authorList>
            <person name="Magalhaes I.L.F."/>
            <person name="Oliveira U."/>
            <person name="Santos F.R."/>
            <person name="Vidigal T.H.D.A."/>
            <person name="Brescovit A.D."/>
            <person name="Santos A.J."/>
        </authorList>
    </citation>
    <scope>NUCLEOTIDE SEQUENCE</scope>
    <source>
        <tissue evidence="1">Shoot tissue taken approximately 20 cm above the soil surface</tissue>
    </source>
</reference>
<proteinExistence type="predicted"/>
<organism evidence="1">
    <name type="scientific">Arundo donax</name>
    <name type="common">Giant reed</name>
    <name type="synonym">Donax arundinaceus</name>
    <dbReference type="NCBI Taxonomy" id="35708"/>
    <lineage>
        <taxon>Eukaryota</taxon>
        <taxon>Viridiplantae</taxon>
        <taxon>Streptophyta</taxon>
        <taxon>Embryophyta</taxon>
        <taxon>Tracheophyta</taxon>
        <taxon>Spermatophyta</taxon>
        <taxon>Magnoliopsida</taxon>
        <taxon>Liliopsida</taxon>
        <taxon>Poales</taxon>
        <taxon>Poaceae</taxon>
        <taxon>PACMAD clade</taxon>
        <taxon>Arundinoideae</taxon>
        <taxon>Arundineae</taxon>
        <taxon>Arundo</taxon>
    </lineage>
</organism>
<dbReference type="EMBL" id="GBRH01207777">
    <property type="protein sequence ID" value="JAD90118.1"/>
    <property type="molecule type" value="Transcribed_RNA"/>
</dbReference>